<dbReference type="FunFam" id="2.70.70.10:FF:000006">
    <property type="entry name" value="M23 family peptidase"/>
    <property type="match status" value="1"/>
</dbReference>
<dbReference type="PANTHER" id="PTHR21666:SF270">
    <property type="entry name" value="MUREIN HYDROLASE ACTIVATOR ENVC"/>
    <property type="match status" value="1"/>
</dbReference>
<keyword evidence="3" id="KW-0378">Hydrolase</keyword>
<dbReference type="CDD" id="cd12797">
    <property type="entry name" value="M23_peptidase"/>
    <property type="match status" value="1"/>
</dbReference>
<dbReference type="RefSeq" id="WP_107931472.1">
    <property type="nucleotide sequence ID" value="NZ_PZZN01000001.1"/>
</dbReference>
<dbReference type="Gene3D" id="3.10.450.350">
    <property type="match status" value="1"/>
</dbReference>
<dbReference type="AlphaFoldDB" id="A0A2T4YVI4"/>
<evidence type="ECO:0000259" key="2">
    <source>
        <dbReference type="Pfam" id="PF01551"/>
    </source>
</evidence>
<accession>A0A2T4YVI4</accession>
<dbReference type="EMBL" id="PZZN01000001">
    <property type="protein sequence ID" value="PTM47826.1"/>
    <property type="molecule type" value="Genomic_DNA"/>
</dbReference>
<evidence type="ECO:0000313" key="3">
    <source>
        <dbReference type="EMBL" id="PTM47826.1"/>
    </source>
</evidence>
<dbReference type="InterPro" id="IPR016047">
    <property type="entry name" value="M23ase_b-sheet_dom"/>
</dbReference>
<name>A0A2T4YVI4_9SPHN</name>
<protein>
    <submittedName>
        <fullName evidence="3">Murein DD-endopeptidase MepM/ murein hydrolase activator NlpD</fullName>
    </submittedName>
</protein>
<dbReference type="GO" id="GO:0004222">
    <property type="term" value="F:metalloendopeptidase activity"/>
    <property type="evidence" value="ECO:0007669"/>
    <property type="project" value="TreeGrafter"/>
</dbReference>
<feature type="domain" description="M23ase beta-sheet core" evidence="2">
    <location>
        <begin position="381"/>
        <end position="476"/>
    </location>
</feature>
<dbReference type="SUPFAM" id="SSF51261">
    <property type="entry name" value="Duplicated hybrid motif"/>
    <property type="match status" value="1"/>
</dbReference>
<proteinExistence type="predicted"/>
<dbReference type="Gene3D" id="2.70.70.10">
    <property type="entry name" value="Glucose Permease (Domain IIA)"/>
    <property type="match status" value="1"/>
</dbReference>
<evidence type="ECO:0000256" key="1">
    <source>
        <dbReference type="SAM" id="MobiDB-lite"/>
    </source>
</evidence>
<gene>
    <name evidence="3" type="ORF">C8J24_1230</name>
</gene>
<comment type="caution">
    <text evidence="3">The sequence shown here is derived from an EMBL/GenBank/DDBJ whole genome shotgun (WGS) entry which is preliminary data.</text>
</comment>
<organism evidence="3 4">
    <name type="scientific">Sphingomonas aerolata</name>
    <dbReference type="NCBI Taxonomy" id="185951"/>
    <lineage>
        <taxon>Bacteria</taxon>
        <taxon>Pseudomonadati</taxon>
        <taxon>Pseudomonadota</taxon>
        <taxon>Alphaproteobacteria</taxon>
        <taxon>Sphingomonadales</taxon>
        <taxon>Sphingomonadaceae</taxon>
        <taxon>Sphingomonas</taxon>
    </lineage>
</organism>
<dbReference type="PANTHER" id="PTHR21666">
    <property type="entry name" value="PEPTIDASE-RELATED"/>
    <property type="match status" value="1"/>
</dbReference>
<dbReference type="Pfam" id="PF01551">
    <property type="entry name" value="Peptidase_M23"/>
    <property type="match status" value="1"/>
</dbReference>
<reference evidence="3 4" key="1">
    <citation type="submission" date="2018-04" db="EMBL/GenBank/DDBJ databases">
        <title>Genomic Encyclopedia of Type Strains, Phase III (KMG-III): the genomes of soil and plant-associated and newly described type strains.</title>
        <authorList>
            <person name="Whitman W."/>
        </authorList>
    </citation>
    <scope>NUCLEOTIDE SEQUENCE [LARGE SCALE GENOMIC DNA]</scope>
    <source>
        <strain evidence="3 4">NW12</strain>
    </source>
</reference>
<keyword evidence="4" id="KW-1185">Reference proteome</keyword>
<sequence>MYLGTEQELRLAGGIDARGFGRAATTGSDAIPRGVTRLHDAAARIDWVPDLGSAIGSAVWWRGLATCTALCAATVMLAPGFRPLTGGVAAPLAGSAREQARALAIAPLGQGADTGRRMAANDLVVPLAQAPERPSVDLAATLGQGDAFDRVLIRAGVSRRDASAASALIAQTVDPGAIPAGTRIALTLGRRADRTVARPLDSLAVRARFDLDVSLHRTAAGLAMTRTAIAVDRTPLRIQGLAGSSLYRSMRAAGVPAKAVETYIKAIATRLSIGRDVSATDRFDLIVARERAATGETRIGALLFAGINQGRRTLQLVRFAPAAATDNQSDLDTAEGEDAGRGGWFDANGQTERRAVSGMPVIGRITSGFGLRVHPLLGFTRMHKGLDIGAPRGAPIHAMTDGVVSFAGRTGGYGNFVKLVHGGGLASGYGHLSRIAVASGTRVRQGQVIGYVGSTGMSTGPHLHWEVWKNGGAINPRSVSLASAAQLSGQALRAFKARVTRLLAVRTGT</sequence>
<dbReference type="InterPro" id="IPR050570">
    <property type="entry name" value="Cell_wall_metabolism_enzyme"/>
</dbReference>
<dbReference type="Proteomes" id="UP000240996">
    <property type="component" value="Unassembled WGS sequence"/>
</dbReference>
<feature type="region of interest" description="Disordered" evidence="1">
    <location>
        <begin position="327"/>
        <end position="346"/>
    </location>
</feature>
<dbReference type="InterPro" id="IPR011055">
    <property type="entry name" value="Dup_hybrid_motif"/>
</dbReference>
<evidence type="ECO:0000313" key="4">
    <source>
        <dbReference type="Proteomes" id="UP000240996"/>
    </source>
</evidence>